<name>A0A537LRJ6_9BACT</name>
<dbReference type="Proteomes" id="UP000318661">
    <property type="component" value="Unassembled WGS sequence"/>
</dbReference>
<dbReference type="PANTHER" id="PTHR35004:SF7">
    <property type="entry name" value="INTEGRASE PROTEIN"/>
    <property type="match status" value="1"/>
</dbReference>
<dbReference type="InterPro" id="IPR024967">
    <property type="entry name" value="DNA-bd_IS481-type"/>
</dbReference>
<dbReference type="Pfam" id="PF13683">
    <property type="entry name" value="rve_3"/>
    <property type="match status" value="1"/>
</dbReference>
<dbReference type="Pfam" id="PF13011">
    <property type="entry name" value="LZ_Tnp_IS481"/>
    <property type="match status" value="1"/>
</dbReference>
<dbReference type="EMBL" id="VBAJ01000004">
    <property type="protein sequence ID" value="TMJ10638.1"/>
    <property type="molecule type" value="Genomic_DNA"/>
</dbReference>
<gene>
    <name evidence="2" type="ORF">E6G99_00025</name>
</gene>
<dbReference type="GO" id="GO:0003676">
    <property type="term" value="F:nucleic acid binding"/>
    <property type="evidence" value="ECO:0007669"/>
    <property type="project" value="InterPro"/>
</dbReference>
<dbReference type="PROSITE" id="PS50994">
    <property type="entry name" value="INTEGRASE"/>
    <property type="match status" value="1"/>
</dbReference>
<dbReference type="InterPro" id="IPR036397">
    <property type="entry name" value="RNaseH_sf"/>
</dbReference>
<organism evidence="2 3">
    <name type="scientific">Candidatus Segetimicrobium genomatis</name>
    <dbReference type="NCBI Taxonomy" id="2569760"/>
    <lineage>
        <taxon>Bacteria</taxon>
        <taxon>Bacillati</taxon>
        <taxon>Candidatus Sysuimicrobiota</taxon>
        <taxon>Candidatus Sysuimicrobiia</taxon>
        <taxon>Candidatus Sysuimicrobiales</taxon>
        <taxon>Candidatus Segetimicrobiaceae</taxon>
        <taxon>Candidatus Segetimicrobium</taxon>
    </lineage>
</organism>
<dbReference type="PANTHER" id="PTHR35004">
    <property type="entry name" value="TRANSPOSASE RV3428C-RELATED"/>
    <property type="match status" value="1"/>
</dbReference>
<dbReference type="Gene3D" id="3.30.420.10">
    <property type="entry name" value="Ribonuclease H-like superfamily/Ribonuclease H"/>
    <property type="match status" value="1"/>
</dbReference>
<dbReference type="InterPro" id="IPR009057">
    <property type="entry name" value="Homeodomain-like_sf"/>
</dbReference>
<reference evidence="2 3" key="1">
    <citation type="journal article" date="2019" name="Nat. Microbiol.">
        <title>Mediterranean grassland soil C-N compound turnover is dependent on rainfall and depth, and is mediated by genomically divergent microorganisms.</title>
        <authorList>
            <person name="Diamond S."/>
            <person name="Andeer P.F."/>
            <person name="Li Z."/>
            <person name="Crits-Christoph A."/>
            <person name="Burstein D."/>
            <person name="Anantharaman K."/>
            <person name="Lane K.R."/>
            <person name="Thomas B.C."/>
            <person name="Pan C."/>
            <person name="Northen T.R."/>
            <person name="Banfield J.F."/>
        </authorList>
    </citation>
    <scope>NUCLEOTIDE SEQUENCE [LARGE SCALE GENOMIC DNA]</scope>
    <source>
        <strain evidence="2">NP_2</strain>
    </source>
</reference>
<evidence type="ECO:0000313" key="2">
    <source>
        <dbReference type="EMBL" id="TMJ10638.1"/>
    </source>
</evidence>
<proteinExistence type="predicted"/>
<evidence type="ECO:0000259" key="1">
    <source>
        <dbReference type="PROSITE" id="PS50994"/>
    </source>
</evidence>
<dbReference type="SUPFAM" id="SSF46689">
    <property type="entry name" value="Homeodomain-like"/>
    <property type="match status" value="1"/>
</dbReference>
<dbReference type="InterPro" id="IPR012337">
    <property type="entry name" value="RNaseH-like_sf"/>
</dbReference>
<dbReference type="GO" id="GO:0015074">
    <property type="term" value="P:DNA integration"/>
    <property type="evidence" value="ECO:0007669"/>
    <property type="project" value="InterPro"/>
</dbReference>
<dbReference type="SUPFAM" id="SSF53098">
    <property type="entry name" value="Ribonuclease H-like"/>
    <property type="match status" value="1"/>
</dbReference>
<sequence length="316" mass="35975">MAHPLAKLTPLGRLLLVQRIETLGWSVSQAAKSLGVSRPTAYKWLQGWRQGGAAGLLDHSSRPRRSPRRLPEAKEQEILTLRRQLRLGPRRLGPLVGLHHSTVSVVLQRHGLSRLRDSDRTTGIPIRYVRDHPGELIHVDMKPLARVPEGGGHRVHGRTSLTKHRGGGYEVVHVAVDDASRLAFVQVLPDRRGRTAARFLVDAAAFFAEQGVRVERVMTDRAYSYIASRAFRETIASLQVRHKVIRPYRPQTNGKAERFIQTLLAEWAYAKLYRSNQERRRALPKWLHHYNYHRPHTALRGQPPVATVNNVCKHYN</sequence>
<dbReference type="NCBIfam" id="NF033577">
    <property type="entry name" value="transpos_IS481"/>
    <property type="match status" value="1"/>
</dbReference>
<dbReference type="InterPro" id="IPR047656">
    <property type="entry name" value="IS481-like_transpos"/>
</dbReference>
<accession>A0A537LRJ6</accession>
<feature type="domain" description="Integrase catalytic" evidence="1">
    <location>
        <begin position="129"/>
        <end position="312"/>
    </location>
</feature>
<comment type="caution">
    <text evidence="2">The sequence shown here is derived from an EMBL/GenBank/DDBJ whole genome shotgun (WGS) entry which is preliminary data.</text>
</comment>
<protein>
    <submittedName>
        <fullName evidence="2">IS481 family transposase</fullName>
    </submittedName>
</protein>
<evidence type="ECO:0000313" key="3">
    <source>
        <dbReference type="Proteomes" id="UP000318661"/>
    </source>
</evidence>
<dbReference type="InterPro" id="IPR001584">
    <property type="entry name" value="Integrase_cat-core"/>
</dbReference>
<dbReference type="AlphaFoldDB" id="A0A537LRJ6"/>